<dbReference type="AlphaFoldDB" id="A0A1F7SG80"/>
<proteinExistence type="predicted"/>
<feature type="transmembrane region" description="Helical" evidence="1">
    <location>
        <begin position="174"/>
        <end position="195"/>
    </location>
</feature>
<keyword evidence="1" id="KW-1133">Transmembrane helix</keyword>
<feature type="non-terminal residue" evidence="2">
    <location>
        <position position="246"/>
    </location>
</feature>
<evidence type="ECO:0008006" key="4">
    <source>
        <dbReference type="Google" id="ProtNLM"/>
    </source>
</evidence>
<evidence type="ECO:0000313" key="3">
    <source>
        <dbReference type="Proteomes" id="UP000185874"/>
    </source>
</evidence>
<keyword evidence="1" id="KW-0812">Transmembrane</keyword>
<keyword evidence="1" id="KW-0472">Membrane</keyword>
<evidence type="ECO:0000256" key="1">
    <source>
        <dbReference type="SAM" id="Phobius"/>
    </source>
</evidence>
<feature type="transmembrane region" description="Helical" evidence="1">
    <location>
        <begin position="74"/>
        <end position="90"/>
    </location>
</feature>
<dbReference type="EMBL" id="MGDJ01000022">
    <property type="protein sequence ID" value="OGL52751.1"/>
    <property type="molecule type" value="Genomic_DNA"/>
</dbReference>
<feature type="non-terminal residue" evidence="2">
    <location>
        <position position="1"/>
    </location>
</feature>
<accession>A0A1F7SG80</accession>
<gene>
    <name evidence="2" type="ORF">A3K55_01310</name>
</gene>
<feature type="transmembrane region" description="Helical" evidence="1">
    <location>
        <begin position="229"/>
        <end position="245"/>
    </location>
</feature>
<organism evidence="2 3">
    <name type="scientific">Candidatus Shapirobacteria bacterium RBG_13_44_7</name>
    <dbReference type="NCBI Taxonomy" id="1802149"/>
    <lineage>
        <taxon>Bacteria</taxon>
        <taxon>Candidatus Shapironibacteriota</taxon>
    </lineage>
</organism>
<name>A0A1F7SG80_9BACT</name>
<comment type="caution">
    <text evidence="2">The sequence shown here is derived from an EMBL/GenBank/DDBJ whole genome shotgun (WGS) entry which is preliminary data.</text>
</comment>
<reference evidence="2 3" key="1">
    <citation type="journal article" date="2016" name="Nat. Commun.">
        <title>Thousands of microbial genomes shed light on interconnected biogeochemical processes in an aquifer system.</title>
        <authorList>
            <person name="Anantharaman K."/>
            <person name="Brown C.T."/>
            <person name="Hug L.A."/>
            <person name="Sharon I."/>
            <person name="Castelle C.J."/>
            <person name="Probst A.J."/>
            <person name="Thomas B.C."/>
            <person name="Singh A."/>
            <person name="Wilkins M.J."/>
            <person name="Karaoz U."/>
            <person name="Brodie E.L."/>
            <person name="Williams K.H."/>
            <person name="Hubbard S.S."/>
            <person name="Banfield J.F."/>
        </authorList>
    </citation>
    <scope>NUCLEOTIDE SEQUENCE [LARGE SCALE GENOMIC DNA]</scope>
</reference>
<dbReference type="Proteomes" id="UP000185874">
    <property type="component" value="Unassembled WGS sequence"/>
</dbReference>
<feature type="transmembrane region" description="Helical" evidence="1">
    <location>
        <begin position="204"/>
        <end position="223"/>
    </location>
</feature>
<sequence>ETGRRWPVVFSSFEGYQGPVNSYLAMMGGARWPMAVLSVAGLVAWGWLTKNLVATAVIALSPTMIMLARSVSEWQAMVNLGLILMAIWGWKVKGRWRWVSLGIGVLGIVVWLGLVRGQFNFMSDISIINGINQFRGSGSRWLYNKSFYGLRLGENILDNLKPQYWFAGGDRNSIYGQTNYGLGLVAFLPAFLLGLKKTLKEKKWWLVGWLVVGILPSALSLPTPNQERLVGAMLAVAVICGMGWPR</sequence>
<evidence type="ECO:0000313" key="2">
    <source>
        <dbReference type="EMBL" id="OGL52751.1"/>
    </source>
</evidence>
<protein>
    <recommendedName>
        <fullName evidence="4">Glycosyltransferase RgtA/B/C/D-like domain-containing protein</fullName>
    </recommendedName>
</protein>
<feature type="transmembrane region" description="Helical" evidence="1">
    <location>
        <begin position="97"/>
        <end position="114"/>
    </location>
</feature>